<dbReference type="Pfam" id="PF07949">
    <property type="entry name" value="YbbR"/>
    <property type="match status" value="2"/>
</dbReference>
<sequence>MHDKLKKVGHLLLSAFIALVLFFYATTTNYKNSITTANTTKKVTESETYTHTITSVPIDIKYDNENYFISGFSPTTTVSLTASNRVILQRETDEATRTFEVTADLKGFEKGTHTIELVVSNLPTGVKAKLVPDAVTVKIGKKVSKSYSVQGVITNSQLADGYSLGKVTVNVSSVKVTTDEDTLSRIDRVEAIVPDASNLDDDYSGEATLQAVDNQGNVLPVVLSQDGATLQATITKTKK</sequence>
<gene>
    <name evidence="1" type="ORF">BU202_03240</name>
</gene>
<dbReference type="AlphaFoldDB" id="A0A1Q8EA30"/>
<evidence type="ECO:0008006" key="3">
    <source>
        <dbReference type="Google" id="ProtNLM"/>
    </source>
</evidence>
<dbReference type="PANTHER" id="PTHR37804">
    <property type="entry name" value="CDAA REGULATORY PROTEIN CDAR"/>
    <property type="match status" value="1"/>
</dbReference>
<dbReference type="InterPro" id="IPR053154">
    <property type="entry name" value="c-di-AMP_regulator"/>
</dbReference>
<reference evidence="2" key="1">
    <citation type="submission" date="2016-12" db="EMBL/GenBank/DDBJ databases">
        <authorList>
            <person name="Gulvik C.A."/>
        </authorList>
    </citation>
    <scope>NUCLEOTIDE SEQUENCE [LARGE SCALE GENOMIC DNA]</scope>
    <source>
        <strain evidence="2">NED12-00049-6B</strain>
    </source>
</reference>
<dbReference type="PANTHER" id="PTHR37804:SF1">
    <property type="entry name" value="CDAA REGULATORY PROTEIN CDAR"/>
    <property type="match status" value="1"/>
</dbReference>
<name>A0A1Q8EA30_9STRE</name>
<dbReference type="Gene3D" id="2.170.120.40">
    <property type="entry name" value="YbbR-like domain"/>
    <property type="match status" value="1"/>
</dbReference>
<dbReference type="InterPro" id="IPR012505">
    <property type="entry name" value="YbbR"/>
</dbReference>
<dbReference type="OrthoDB" id="2960905at2"/>
<dbReference type="Gene3D" id="2.170.120.30">
    <property type="match status" value="1"/>
</dbReference>
<evidence type="ECO:0000313" key="1">
    <source>
        <dbReference type="EMBL" id="OLF48643.1"/>
    </source>
</evidence>
<keyword evidence="2" id="KW-1185">Reference proteome</keyword>
<evidence type="ECO:0000313" key="2">
    <source>
        <dbReference type="Proteomes" id="UP000186890"/>
    </source>
</evidence>
<dbReference type="Proteomes" id="UP000186890">
    <property type="component" value="Unassembled WGS sequence"/>
</dbReference>
<proteinExistence type="predicted"/>
<protein>
    <recommendedName>
        <fullName evidence="3">YbbR-like domain-containing protein</fullName>
    </recommendedName>
</protein>
<dbReference type="EMBL" id="MSJM01000002">
    <property type="protein sequence ID" value="OLF48643.1"/>
    <property type="molecule type" value="Genomic_DNA"/>
</dbReference>
<accession>A0A1Q8EA30</accession>
<dbReference type="RefSeq" id="WP_075104363.1">
    <property type="nucleotide sequence ID" value="NZ_MSJM01000002.1"/>
</dbReference>
<organism evidence="1 2">
    <name type="scientific">Streptococcus cuniculi</name>
    <dbReference type="NCBI Taxonomy" id="1432788"/>
    <lineage>
        <taxon>Bacteria</taxon>
        <taxon>Bacillati</taxon>
        <taxon>Bacillota</taxon>
        <taxon>Bacilli</taxon>
        <taxon>Lactobacillales</taxon>
        <taxon>Streptococcaceae</taxon>
        <taxon>Streptococcus</taxon>
    </lineage>
</organism>
<comment type="caution">
    <text evidence="1">The sequence shown here is derived from an EMBL/GenBank/DDBJ whole genome shotgun (WGS) entry which is preliminary data.</text>
</comment>